<comment type="caution">
    <text evidence="1">The sequence shown here is derived from an EMBL/GenBank/DDBJ whole genome shotgun (WGS) entry which is preliminary data.</text>
</comment>
<dbReference type="Proteomes" id="UP001057291">
    <property type="component" value="Unassembled WGS sequence"/>
</dbReference>
<evidence type="ECO:0000313" key="2">
    <source>
        <dbReference type="Proteomes" id="UP001057291"/>
    </source>
</evidence>
<accession>A0AAV4LBK8</accession>
<name>A0AAV4LBK8_9BACL</name>
<proteinExistence type="predicted"/>
<keyword evidence="2" id="KW-1185">Reference proteome</keyword>
<protein>
    <recommendedName>
        <fullName evidence="3">ATPase</fullName>
    </recommendedName>
</protein>
<evidence type="ECO:0008006" key="3">
    <source>
        <dbReference type="Google" id="ProtNLM"/>
    </source>
</evidence>
<dbReference type="AlphaFoldDB" id="A0AAV4LBK8"/>
<dbReference type="RefSeq" id="WP_282198297.1">
    <property type="nucleotide sequence ID" value="NZ_BOQE01000001.1"/>
</dbReference>
<gene>
    <name evidence="1" type="ORF">DNHGIG_06120</name>
</gene>
<sequence length="123" mass="14501">MFRLGQKVIIQGDRFEQNLPIGEYAYILAYDKNPDSAFDFVIRVPKLDKTFYVPEADIEQEEVLIKKASAKAQRDALIDYALRTRNKELFDELVGSKKKEDQEEPKNMSQRDFIREVNRRAWV</sequence>
<dbReference type="EMBL" id="BOQE01000001">
    <property type="protein sequence ID" value="GIM45063.1"/>
    <property type="molecule type" value="Genomic_DNA"/>
</dbReference>
<reference evidence="1" key="1">
    <citation type="journal article" date="2023" name="Int. J. Syst. Evol. Microbiol.">
        <title>Collibacillus ludicampi gen. nov., sp. nov., a new soil bacterium of the family Alicyclobacillaceae.</title>
        <authorList>
            <person name="Jojima T."/>
            <person name="Ioku Y."/>
            <person name="Fukuta Y."/>
            <person name="Shirasaka N."/>
            <person name="Matsumura Y."/>
            <person name="Mori M."/>
        </authorList>
    </citation>
    <scope>NUCLEOTIDE SEQUENCE</scope>
    <source>
        <strain evidence="1">TP075</strain>
    </source>
</reference>
<organism evidence="1 2">
    <name type="scientific">Collibacillus ludicampi</name>
    <dbReference type="NCBI Taxonomy" id="2771369"/>
    <lineage>
        <taxon>Bacteria</taxon>
        <taxon>Bacillati</taxon>
        <taxon>Bacillota</taxon>
        <taxon>Bacilli</taxon>
        <taxon>Bacillales</taxon>
        <taxon>Alicyclobacillaceae</taxon>
        <taxon>Collibacillus</taxon>
    </lineage>
</organism>
<evidence type="ECO:0000313" key="1">
    <source>
        <dbReference type="EMBL" id="GIM45063.1"/>
    </source>
</evidence>